<keyword evidence="6" id="KW-1185">Reference proteome</keyword>
<gene>
    <name evidence="5" type="ORF">E1I69_22340</name>
</gene>
<dbReference type="GO" id="GO:0003677">
    <property type="term" value="F:DNA binding"/>
    <property type="evidence" value="ECO:0007669"/>
    <property type="project" value="UniProtKB-UniRule"/>
</dbReference>
<feature type="DNA-binding region" description="H-T-H motif" evidence="3">
    <location>
        <begin position="36"/>
        <end position="55"/>
    </location>
</feature>
<dbReference type="PROSITE" id="PS50977">
    <property type="entry name" value="HTH_TETR_2"/>
    <property type="match status" value="1"/>
</dbReference>
<organism evidence="5 6">
    <name type="scientific">Bacillus timonensis</name>
    <dbReference type="NCBI Taxonomy" id="1033734"/>
    <lineage>
        <taxon>Bacteria</taxon>
        <taxon>Bacillati</taxon>
        <taxon>Bacillota</taxon>
        <taxon>Bacilli</taxon>
        <taxon>Bacillales</taxon>
        <taxon>Bacillaceae</taxon>
        <taxon>Bacillus</taxon>
    </lineage>
</organism>
<protein>
    <submittedName>
        <fullName evidence="5">TetR/AcrR family transcriptional regulator</fullName>
    </submittedName>
</protein>
<comment type="caution">
    <text evidence="5">The sequence shown here is derived from an EMBL/GenBank/DDBJ whole genome shotgun (WGS) entry which is preliminary data.</text>
</comment>
<dbReference type="Proteomes" id="UP000306477">
    <property type="component" value="Unassembled WGS sequence"/>
</dbReference>
<dbReference type="OrthoDB" id="9810250at2"/>
<dbReference type="Pfam" id="PF14278">
    <property type="entry name" value="TetR_C_8"/>
    <property type="match status" value="1"/>
</dbReference>
<evidence type="ECO:0000313" key="5">
    <source>
        <dbReference type="EMBL" id="THE09454.1"/>
    </source>
</evidence>
<dbReference type="Gene3D" id="1.10.357.10">
    <property type="entry name" value="Tetracycline Repressor, domain 2"/>
    <property type="match status" value="1"/>
</dbReference>
<dbReference type="EMBL" id="SLUB01000078">
    <property type="protein sequence ID" value="THE09454.1"/>
    <property type="molecule type" value="Genomic_DNA"/>
</dbReference>
<feature type="domain" description="HTH tetR-type" evidence="4">
    <location>
        <begin position="13"/>
        <end position="73"/>
    </location>
</feature>
<dbReference type="RefSeq" id="WP_136381742.1">
    <property type="nucleotide sequence ID" value="NZ_SLUB01000078.1"/>
</dbReference>
<dbReference type="InterPro" id="IPR050624">
    <property type="entry name" value="HTH-type_Tx_Regulator"/>
</dbReference>
<evidence type="ECO:0000256" key="1">
    <source>
        <dbReference type="ARBA" id="ARBA00022491"/>
    </source>
</evidence>
<dbReference type="PANTHER" id="PTHR43479">
    <property type="entry name" value="ACREF/ENVCD OPERON REPRESSOR-RELATED"/>
    <property type="match status" value="1"/>
</dbReference>
<dbReference type="PANTHER" id="PTHR43479:SF7">
    <property type="entry name" value="TETR-FAMILY TRANSCRIPTIONAL REGULATOR"/>
    <property type="match status" value="1"/>
</dbReference>
<name>A0A4S3PK34_9BACI</name>
<evidence type="ECO:0000313" key="6">
    <source>
        <dbReference type="Proteomes" id="UP000306477"/>
    </source>
</evidence>
<accession>A0A4S3PK34</accession>
<proteinExistence type="predicted"/>
<dbReference type="InterPro" id="IPR039532">
    <property type="entry name" value="TetR_C_Firmicutes"/>
</dbReference>
<sequence>MSINNNYIDRRILKSKRAMKDAMLALMNEKDFKEISISDIVREADLNRGTFYKHYQYKEDILHEIMDEVIDDLIQSYREPYKGVESFEIKKLSTSAVKIFDHVYKYATFYAHMVKTRTLTGFQNKFCLVLKELALSDLHNTLTNPKIDREIHANYQAYAILGMVIEWINSGFKYSPHFMAEQLLEIIKYNRAESVVKTVIKK</sequence>
<dbReference type="InterPro" id="IPR009057">
    <property type="entry name" value="Homeodomain-like_sf"/>
</dbReference>
<dbReference type="InterPro" id="IPR001647">
    <property type="entry name" value="HTH_TetR"/>
</dbReference>
<dbReference type="Pfam" id="PF00440">
    <property type="entry name" value="TetR_N"/>
    <property type="match status" value="1"/>
</dbReference>
<dbReference type="SUPFAM" id="SSF46689">
    <property type="entry name" value="Homeodomain-like"/>
    <property type="match status" value="1"/>
</dbReference>
<keyword evidence="2 3" id="KW-0238">DNA-binding</keyword>
<evidence type="ECO:0000259" key="4">
    <source>
        <dbReference type="PROSITE" id="PS50977"/>
    </source>
</evidence>
<evidence type="ECO:0000256" key="2">
    <source>
        <dbReference type="ARBA" id="ARBA00023125"/>
    </source>
</evidence>
<dbReference type="AlphaFoldDB" id="A0A4S3PK34"/>
<keyword evidence="1" id="KW-0678">Repressor</keyword>
<reference evidence="5 6" key="1">
    <citation type="journal article" date="2019" name="Indoor Air">
        <title>Impacts of indoor surface finishes on bacterial viability.</title>
        <authorList>
            <person name="Hu J."/>
            <person name="Maamar S.B."/>
            <person name="Glawe A.J."/>
            <person name="Gottel N."/>
            <person name="Gilbert J.A."/>
            <person name="Hartmann E.M."/>
        </authorList>
    </citation>
    <scope>NUCLEOTIDE SEQUENCE [LARGE SCALE GENOMIC DNA]</scope>
    <source>
        <strain evidence="5 6">AF060A6</strain>
    </source>
</reference>
<evidence type="ECO:0000256" key="3">
    <source>
        <dbReference type="PROSITE-ProRule" id="PRU00335"/>
    </source>
</evidence>